<evidence type="ECO:0000259" key="9">
    <source>
        <dbReference type="PROSITE" id="PS50113"/>
    </source>
</evidence>
<comment type="catalytic activity">
    <reaction evidence="1">
        <text>ATP + protein L-histidine = ADP + protein N-phospho-L-histidine.</text>
        <dbReference type="EC" id="2.7.13.3"/>
    </reaction>
</comment>
<dbReference type="PRINTS" id="PR00344">
    <property type="entry name" value="BCTRLSENSOR"/>
</dbReference>
<dbReference type="AlphaFoldDB" id="A0A2S9YWR6"/>
<evidence type="ECO:0000313" key="10">
    <source>
        <dbReference type="EMBL" id="PRQ09524.1"/>
    </source>
</evidence>
<dbReference type="EMBL" id="PVNL01000019">
    <property type="protein sequence ID" value="PRQ09524.1"/>
    <property type="molecule type" value="Genomic_DNA"/>
</dbReference>
<dbReference type="NCBIfam" id="TIGR00229">
    <property type="entry name" value="sensory_box"/>
    <property type="match status" value="3"/>
</dbReference>
<gene>
    <name evidence="10" type="primary">cph1_1</name>
    <name evidence="10" type="ORF">ENSA7_07660</name>
</gene>
<dbReference type="Gene3D" id="3.30.450.20">
    <property type="entry name" value="PAS domain"/>
    <property type="match status" value="4"/>
</dbReference>
<dbReference type="InterPro" id="IPR001610">
    <property type="entry name" value="PAC"/>
</dbReference>
<evidence type="ECO:0000313" key="11">
    <source>
        <dbReference type="Proteomes" id="UP000238823"/>
    </source>
</evidence>
<dbReference type="Pfam" id="PF08447">
    <property type="entry name" value="PAS_3"/>
    <property type="match status" value="3"/>
</dbReference>
<dbReference type="PROSITE" id="PS50113">
    <property type="entry name" value="PAC"/>
    <property type="match status" value="3"/>
</dbReference>
<evidence type="ECO:0000256" key="3">
    <source>
        <dbReference type="ARBA" id="ARBA00022553"/>
    </source>
</evidence>
<evidence type="ECO:0000256" key="4">
    <source>
        <dbReference type="ARBA" id="ARBA00022679"/>
    </source>
</evidence>
<sequence>MMSIADLAAVPRDLRVAAQADARVLDFVLTADGDGLAYWTFAGPCETQCVWLSPSLRAALSNREDGDPALPPTPDEAEVERMIAHFRVHGRDAPSQYEPGLRWYLADGAAVNSHCRGLLIQAGGAPIGLLCGHRAARAPAPAIGLSDSQREMVESLPHFVWTCLPDGTCDYLSPQWVEYTGTPMEQHLGWNWLDQLHPDDRARTDAGWRAASQRNEPFTIEYRLRGRDGSYRCFSTRAVPIFDADGQLVKWLGSNTDVQELRDTQDRLAQVNLELEARVRERTAALQEANAQLELAQRLSHVGSWSLRPDTDEVEWSDELFRIFGLSPEQPLPSTSTQRKVFAPDSLERLQRALDRSRDTGESYEIEVEFTRPSGEHRIAISRGQRVSDEHGQIRLLGTLQDVTDLVHAQRERDASGERLRLATFAARMGVWDWDVRADHLMWDTQMYKLYGVPEGEGMATYATWASALHPDDRAAAEAAVTRALTGTGDFEIQFRIVRPNGVIRHLHSLGRVFYDDEGAPVRMLGVNHDVSAKREAELALLSNKRLLDQFVQYVPAAIAMFDTELRYIQTSARWIRDYRLDEQDIVGKSHYEVFPELPERWRQAHQRALRGAIESCTDDPFPHADGSVDWFHWEVRPWHQPDGEIGGLLLFSQVTTGRKQMELLLQRQRDDLERSNRDLEQFAYAASHDLQEPLRAVAGCAQILQKQYHGALDESADTLIGHIVDGANRMHALITDLLTYSRITSRGAEFDEVDTNGALNQALANLHSSIVETQGTVDHDPLPPVRGDAGQLAQLFQNLIGNALKYRGADPPHIRITTERAGQERVFRVSDNGIGIEPAYFERIFTLFQRLHTRVEYPGTGIGLALCKKIVQRHGGRIWVESVVGRGSSFCFTLPGTSLADVGEEQ</sequence>
<keyword evidence="6" id="KW-0175">Coiled coil</keyword>
<dbReference type="InterPro" id="IPR013656">
    <property type="entry name" value="PAS_4"/>
</dbReference>
<accession>A0A2S9YWR6</accession>
<dbReference type="Pfam" id="PF02518">
    <property type="entry name" value="HATPase_c"/>
    <property type="match status" value="1"/>
</dbReference>
<dbReference type="InterPro" id="IPR013655">
    <property type="entry name" value="PAS_fold_3"/>
</dbReference>
<dbReference type="InterPro" id="IPR004358">
    <property type="entry name" value="Sig_transdc_His_kin-like_C"/>
</dbReference>
<keyword evidence="3" id="KW-0597">Phosphoprotein</keyword>
<dbReference type="SMART" id="SM00091">
    <property type="entry name" value="PAS"/>
    <property type="match status" value="4"/>
</dbReference>
<feature type="domain" description="PAS" evidence="8">
    <location>
        <begin position="416"/>
        <end position="488"/>
    </location>
</feature>
<dbReference type="EC" id="2.7.13.3" evidence="2"/>
<feature type="coiled-coil region" evidence="6">
    <location>
        <begin position="258"/>
        <end position="299"/>
    </location>
</feature>
<reference evidence="10 11" key="1">
    <citation type="submission" date="2018-03" db="EMBL/GenBank/DDBJ databases">
        <title>Draft Genome Sequences of the Obligatory Marine Myxobacteria Enhygromyxa salina SWB007.</title>
        <authorList>
            <person name="Poehlein A."/>
            <person name="Moghaddam J.A."/>
            <person name="Harms H."/>
            <person name="Alanjari M."/>
            <person name="Koenig G.M."/>
            <person name="Daniel R."/>
            <person name="Schaeberle T.F."/>
        </authorList>
    </citation>
    <scope>NUCLEOTIDE SEQUENCE [LARGE SCALE GENOMIC DNA]</scope>
    <source>
        <strain evidence="10 11">SWB007</strain>
    </source>
</reference>
<dbReference type="Proteomes" id="UP000238823">
    <property type="component" value="Unassembled WGS sequence"/>
</dbReference>
<dbReference type="Gene3D" id="3.30.565.10">
    <property type="entry name" value="Histidine kinase-like ATPase, C-terminal domain"/>
    <property type="match status" value="1"/>
</dbReference>
<keyword evidence="5" id="KW-0418">Kinase</keyword>
<dbReference type="FunFam" id="3.30.565.10:FF:000006">
    <property type="entry name" value="Sensor histidine kinase WalK"/>
    <property type="match status" value="1"/>
</dbReference>
<dbReference type="SUPFAM" id="SSF55785">
    <property type="entry name" value="PYP-like sensor domain (PAS domain)"/>
    <property type="match status" value="4"/>
</dbReference>
<dbReference type="SMART" id="SM00388">
    <property type="entry name" value="HisKA"/>
    <property type="match status" value="1"/>
</dbReference>
<evidence type="ECO:0000256" key="5">
    <source>
        <dbReference type="ARBA" id="ARBA00022777"/>
    </source>
</evidence>
<evidence type="ECO:0000256" key="6">
    <source>
        <dbReference type="SAM" id="Coils"/>
    </source>
</evidence>
<dbReference type="InterPro" id="IPR052162">
    <property type="entry name" value="Sensor_kinase/Photoreceptor"/>
</dbReference>
<name>A0A2S9YWR6_9BACT</name>
<comment type="caution">
    <text evidence="10">The sequence shown here is derived from an EMBL/GenBank/DDBJ whole genome shotgun (WGS) entry which is preliminary data.</text>
</comment>
<dbReference type="CDD" id="cd00082">
    <property type="entry name" value="HisKA"/>
    <property type="match status" value="1"/>
</dbReference>
<evidence type="ECO:0000259" key="8">
    <source>
        <dbReference type="PROSITE" id="PS50112"/>
    </source>
</evidence>
<feature type="domain" description="PAC" evidence="9">
    <location>
        <begin position="491"/>
        <end position="543"/>
    </location>
</feature>
<dbReference type="PANTHER" id="PTHR43304">
    <property type="entry name" value="PHYTOCHROME-LIKE PROTEIN CPH1"/>
    <property type="match status" value="1"/>
</dbReference>
<dbReference type="InterPro" id="IPR000700">
    <property type="entry name" value="PAS-assoc_C"/>
</dbReference>
<dbReference type="SMART" id="SM00086">
    <property type="entry name" value="PAC"/>
    <property type="match status" value="4"/>
</dbReference>
<dbReference type="InterPro" id="IPR000014">
    <property type="entry name" value="PAS"/>
</dbReference>
<feature type="domain" description="PAC" evidence="9">
    <location>
        <begin position="218"/>
        <end position="270"/>
    </location>
</feature>
<dbReference type="InterPro" id="IPR003594">
    <property type="entry name" value="HATPase_dom"/>
</dbReference>
<dbReference type="SMART" id="SM00387">
    <property type="entry name" value="HATPase_c"/>
    <property type="match status" value="1"/>
</dbReference>
<dbReference type="InterPro" id="IPR036097">
    <property type="entry name" value="HisK_dim/P_sf"/>
</dbReference>
<dbReference type="FunFam" id="3.30.450.20:FF:000099">
    <property type="entry name" value="Sensory box sensor histidine kinase"/>
    <property type="match status" value="1"/>
</dbReference>
<keyword evidence="4 10" id="KW-0808">Transferase</keyword>
<dbReference type="GO" id="GO:0000155">
    <property type="term" value="F:phosphorelay sensor kinase activity"/>
    <property type="evidence" value="ECO:0007669"/>
    <property type="project" value="InterPro"/>
</dbReference>
<feature type="domain" description="PAS" evidence="8">
    <location>
        <begin position="145"/>
        <end position="215"/>
    </location>
</feature>
<dbReference type="PROSITE" id="PS50109">
    <property type="entry name" value="HIS_KIN"/>
    <property type="match status" value="1"/>
</dbReference>
<evidence type="ECO:0000256" key="2">
    <source>
        <dbReference type="ARBA" id="ARBA00012438"/>
    </source>
</evidence>
<organism evidence="10 11">
    <name type="scientific">Enhygromyxa salina</name>
    <dbReference type="NCBI Taxonomy" id="215803"/>
    <lineage>
        <taxon>Bacteria</taxon>
        <taxon>Pseudomonadati</taxon>
        <taxon>Myxococcota</taxon>
        <taxon>Polyangia</taxon>
        <taxon>Nannocystales</taxon>
        <taxon>Nannocystaceae</taxon>
        <taxon>Enhygromyxa</taxon>
    </lineage>
</organism>
<feature type="domain" description="Histidine kinase" evidence="7">
    <location>
        <begin position="686"/>
        <end position="899"/>
    </location>
</feature>
<dbReference type="InterPro" id="IPR003661">
    <property type="entry name" value="HisK_dim/P_dom"/>
</dbReference>
<dbReference type="InterPro" id="IPR035965">
    <property type="entry name" value="PAS-like_dom_sf"/>
</dbReference>
<evidence type="ECO:0000259" key="7">
    <source>
        <dbReference type="PROSITE" id="PS50109"/>
    </source>
</evidence>
<protein>
    <recommendedName>
        <fullName evidence="2">histidine kinase</fullName>
        <ecNumber evidence="2">2.7.13.3</ecNumber>
    </recommendedName>
</protein>
<dbReference type="SUPFAM" id="SSF47384">
    <property type="entry name" value="Homodimeric domain of signal transducing histidine kinase"/>
    <property type="match status" value="1"/>
</dbReference>
<dbReference type="SUPFAM" id="SSF55874">
    <property type="entry name" value="ATPase domain of HSP90 chaperone/DNA topoisomerase II/histidine kinase"/>
    <property type="match status" value="1"/>
</dbReference>
<dbReference type="OrthoDB" id="9778628at2"/>
<dbReference type="Gene3D" id="1.10.287.130">
    <property type="match status" value="1"/>
</dbReference>
<dbReference type="Gene3D" id="2.10.70.100">
    <property type="match status" value="2"/>
</dbReference>
<dbReference type="Pfam" id="PF00512">
    <property type="entry name" value="HisKA"/>
    <property type="match status" value="1"/>
</dbReference>
<feature type="domain" description="PAC" evidence="9">
    <location>
        <begin position="364"/>
        <end position="415"/>
    </location>
</feature>
<proteinExistence type="predicted"/>
<evidence type="ECO:0000256" key="1">
    <source>
        <dbReference type="ARBA" id="ARBA00000085"/>
    </source>
</evidence>
<dbReference type="InterPro" id="IPR036890">
    <property type="entry name" value="HATPase_C_sf"/>
</dbReference>
<dbReference type="PROSITE" id="PS50112">
    <property type="entry name" value="PAS"/>
    <property type="match status" value="2"/>
</dbReference>
<dbReference type="CDD" id="cd00130">
    <property type="entry name" value="PAS"/>
    <property type="match status" value="4"/>
</dbReference>
<dbReference type="Pfam" id="PF08448">
    <property type="entry name" value="PAS_4"/>
    <property type="match status" value="1"/>
</dbReference>
<dbReference type="PANTHER" id="PTHR43304:SF1">
    <property type="entry name" value="PAC DOMAIN-CONTAINING PROTEIN"/>
    <property type="match status" value="1"/>
</dbReference>
<dbReference type="InterPro" id="IPR005467">
    <property type="entry name" value="His_kinase_dom"/>
</dbReference>